<proteinExistence type="predicted"/>
<comment type="caution">
    <text evidence="2">The sequence shown here is derived from an EMBL/GenBank/DDBJ whole genome shotgun (WGS) entry which is preliminary data.</text>
</comment>
<dbReference type="STRING" id="1081104.A0A168CK84"/>
<dbReference type="InterPro" id="IPR011009">
    <property type="entry name" value="Kinase-like_dom_sf"/>
</dbReference>
<organism evidence="2 3">
    <name type="scientific">Cordyceps fumosorosea (strain ARSEF 2679)</name>
    <name type="common">Isaria fumosorosea</name>
    <dbReference type="NCBI Taxonomy" id="1081104"/>
    <lineage>
        <taxon>Eukaryota</taxon>
        <taxon>Fungi</taxon>
        <taxon>Dikarya</taxon>
        <taxon>Ascomycota</taxon>
        <taxon>Pezizomycotina</taxon>
        <taxon>Sordariomycetes</taxon>
        <taxon>Hypocreomycetidae</taxon>
        <taxon>Hypocreales</taxon>
        <taxon>Cordycipitaceae</taxon>
        <taxon>Cordyceps</taxon>
    </lineage>
</organism>
<keyword evidence="2" id="KW-0808">Transferase</keyword>
<evidence type="ECO:0000313" key="2">
    <source>
        <dbReference type="EMBL" id="OAA71480.1"/>
    </source>
</evidence>
<reference evidence="2 3" key="1">
    <citation type="journal article" date="2016" name="Genome Biol. Evol.">
        <title>Divergent and convergent evolution of fungal pathogenicity.</title>
        <authorList>
            <person name="Shang Y."/>
            <person name="Xiao G."/>
            <person name="Zheng P."/>
            <person name="Cen K."/>
            <person name="Zhan S."/>
            <person name="Wang C."/>
        </authorList>
    </citation>
    <scope>NUCLEOTIDE SEQUENCE [LARGE SCALE GENOMIC DNA]</scope>
    <source>
        <strain evidence="2 3">ARSEF 2679</strain>
    </source>
</reference>
<name>A0A168CK84_CORFA</name>
<dbReference type="AlphaFoldDB" id="A0A168CK84"/>
<dbReference type="SUPFAM" id="SSF56112">
    <property type="entry name" value="Protein kinase-like (PK-like)"/>
    <property type="match status" value="1"/>
</dbReference>
<dbReference type="Proteomes" id="UP000076744">
    <property type="component" value="Unassembled WGS sequence"/>
</dbReference>
<gene>
    <name evidence="2" type="ORF">ISF_02031</name>
</gene>
<keyword evidence="3" id="KW-1185">Reference proteome</keyword>
<dbReference type="GeneID" id="30018323"/>
<dbReference type="PANTHER" id="PTHR21310">
    <property type="entry name" value="AMINOGLYCOSIDE PHOSPHOTRANSFERASE-RELATED-RELATED"/>
    <property type="match status" value="1"/>
</dbReference>
<sequence length="499" mass="56904">MASEVSLNVAAVLDLAASLRPGPCTACQVMGTPLYGSFNKVLIVRFDDGLKWIFRTPRRDKNGQNLPPRLLKALIGSEVTTLNFLARHSTVPVPRVLAYSVGVPYILMTCALGQSFSAFMRRMQNASSRDKLHATTKVMKQLGEMCFEMSKLRFEKIGSIQERDGRFGLGEMHAPAFIFQDRHSIIMDRGPFSREQDYYKALSKAFFGHVHGLSMSHHFFWGPFPELPAYPDPESHRIILDRWNDFVTVDDKIESSENRVQYHTAGTLVEDIIPQLCASQTGMGFPLGHADLSSSNIFVDESCNITCIIDWEFASTMPLGQLLTAPGLPNQRRLPSAAELVAFRTGFEAAAGNTIVEPRIPWILTDVLWHYMRWVHLDTGDDYRHFEALFSLHPEFAARDPLLIIDELQGSVDIQEARQYLKAREREPDEIKRDEDWYFGVTDEGPRQRRIAEILTKRFWLRRQILGPRFWMETLREDFRDPEESSGRSNSDSRMPDGA</sequence>
<dbReference type="OrthoDB" id="5327538at2759"/>
<evidence type="ECO:0000256" key="1">
    <source>
        <dbReference type="SAM" id="MobiDB-lite"/>
    </source>
</evidence>
<dbReference type="PANTHER" id="PTHR21310:SF15">
    <property type="entry name" value="AMINOGLYCOSIDE PHOSPHOTRANSFERASE DOMAIN-CONTAINING PROTEIN"/>
    <property type="match status" value="1"/>
</dbReference>
<keyword evidence="2" id="KW-0418">Kinase</keyword>
<dbReference type="InterPro" id="IPR051678">
    <property type="entry name" value="AGP_Transferase"/>
</dbReference>
<dbReference type="RefSeq" id="XP_018707361.1">
    <property type="nucleotide sequence ID" value="XM_018845638.1"/>
</dbReference>
<dbReference type="GO" id="GO:0016301">
    <property type="term" value="F:kinase activity"/>
    <property type="evidence" value="ECO:0007669"/>
    <property type="project" value="UniProtKB-KW"/>
</dbReference>
<feature type="region of interest" description="Disordered" evidence="1">
    <location>
        <begin position="479"/>
        <end position="499"/>
    </location>
</feature>
<protein>
    <submittedName>
        <fullName evidence="2">Protein kinase-like domain protein</fullName>
    </submittedName>
</protein>
<evidence type="ECO:0000313" key="3">
    <source>
        <dbReference type="Proteomes" id="UP000076744"/>
    </source>
</evidence>
<dbReference type="EMBL" id="AZHB01000003">
    <property type="protein sequence ID" value="OAA71480.1"/>
    <property type="molecule type" value="Genomic_DNA"/>
</dbReference>
<accession>A0A168CK84</accession>